<keyword evidence="3" id="KW-1185">Reference proteome</keyword>
<comment type="caution">
    <text evidence="2">The sequence shown here is derived from an EMBL/GenBank/DDBJ whole genome shotgun (WGS) entry which is preliminary data.</text>
</comment>
<dbReference type="RefSeq" id="WP_200466717.1">
    <property type="nucleotide sequence ID" value="NZ_JAENRR010000072.1"/>
</dbReference>
<reference evidence="2 3" key="1">
    <citation type="submission" date="2021-01" db="EMBL/GenBank/DDBJ databases">
        <title>Carboxyliciviraga sp.nov., isolated from coastal sediments.</title>
        <authorList>
            <person name="Lu D."/>
            <person name="Zhang T."/>
        </authorList>
    </citation>
    <scope>NUCLEOTIDE SEQUENCE [LARGE SCALE GENOMIC DNA]</scope>
    <source>
        <strain evidence="2 3">N1Y132</strain>
    </source>
</reference>
<gene>
    <name evidence="2" type="ORF">JIV24_19280</name>
</gene>
<dbReference type="Proteomes" id="UP000605676">
    <property type="component" value="Unassembled WGS sequence"/>
</dbReference>
<dbReference type="SUPFAM" id="SSF81301">
    <property type="entry name" value="Nucleotidyltransferase"/>
    <property type="match status" value="1"/>
</dbReference>
<accession>A0ABS1HP87</accession>
<dbReference type="EMBL" id="JAENRR010000072">
    <property type="protein sequence ID" value="MBK3519498.1"/>
    <property type="molecule type" value="Genomic_DNA"/>
</dbReference>
<organism evidence="2 3">
    <name type="scientific">Carboxylicivirga marina</name>
    <dbReference type="NCBI Taxonomy" id="2800988"/>
    <lineage>
        <taxon>Bacteria</taxon>
        <taxon>Pseudomonadati</taxon>
        <taxon>Bacteroidota</taxon>
        <taxon>Bacteroidia</taxon>
        <taxon>Marinilabiliales</taxon>
        <taxon>Marinilabiliaceae</taxon>
        <taxon>Carboxylicivirga</taxon>
    </lineage>
</organism>
<feature type="domain" description="LicD/FKTN/FKRP nucleotidyltransferase" evidence="1">
    <location>
        <begin position="28"/>
        <end position="93"/>
    </location>
</feature>
<dbReference type="Pfam" id="PF04991">
    <property type="entry name" value="LicD"/>
    <property type="match status" value="1"/>
</dbReference>
<dbReference type="InterPro" id="IPR007074">
    <property type="entry name" value="LicD/FKTN/FKRP_NTP_transf"/>
</dbReference>
<dbReference type="InterPro" id="IPR043519">
    <property type="entry name" value="NT_sf"/>
</dbReference>
<proteinExistence type="predicted"/>
<sequence length="197" mass="23434">MSGTATLEGRKNKKAQKLLERVVSIADKCNLDYWLEGGTLLGIVRENRILPWDNDLDISVRDVSDKDIENFVKALKKDGLRLRMRLFTHDYSFAKTGDYRLLKIRTKFLWFIKGPVVLDVFFKKTEGNHVKWVINKTQKQVPSHFHDESTTITFNNYQYKTPKNYREYLTYRYGDWQVVRKDWDTYEHDSAIESRLE</sequence>
<dbReference type="PANTHER" id="PTHR13627">
    <property type="entry name" value="FUKUTIN RELATED PROTEIN"/>
    <property type="match status" value="1"/>
</dbReference>
<name>A0ABS1HP87_9BACT</name>
<dbReference type="InterPro" id="IPR052613">
    <property type="entry name" value="LicD_transferase"/>
</dbReference>
<evidence type="ECO:0000259" key="1">
    <source>
        <dbReference type="Pfam" id="PF04991"/>
    </source>
</evidence>
<evidence type="ECO:0000313" key="3">
    <source>
        <dbReference type="Proteomes" id="UP000605676"/>
    </source>
</evidence>
<protein>
    <submittedName>
        <fullName evidence="2">LicD family protein</fullName>
    </submittedName>
</protein>
<dbReference type="PANTHER" id="PTHR13627:SF31">
    <property type="entry name" value="RIBITOL 5-PHOSPHATE TRANSFERASE FKRP"/>
    <property type="match status" value="1"/>
</dbReference>
<evidence type="ECO:0000313" key="2">
    <source>
        <dbReference type="EMBL" id="MBK3519498.1"/>
    </source>
</evidence>